<dbReference type="OrthoDB" id="4823950at2"/>
<keyword evidence="3" id="KW-1185">Reference proteome</keyword>
<feature type="region of interest" description="Disordered" evidence="1">
    <location>
        <begin position="109"/>
        <end position="139"/>
    </location>
</feature>
<evidence type="ECO:0000313" key="3">
    <source>
        <dbReference type="Proteomes" id="UP000321234"/>
    </source>
</evidence>
<dbReference type="RefSeq" id="WP_147925043.1">
    <property type="nucleotide sequence ID" value="NZ_VKAC01000002.1"/>
</dbReference>
<organism evidence="2 3">
    <name type="scientific">Quadrisphaera setariae</name>
    <dbReference type="NCBI Taxonomy" id="2593304"/>
    <lineage>
        <taxon>Bacteria</taxon>
        <taxon>Bacillati</taxon>
        <taxon>Actinomycetota</taxon>
        <taxon>Actinomycetes</taxon>
        <taxon>Kineosporiales</taxon>
        <taxon>Kineosporiaceae</taxon>
        <taxon>Quadrisphaera</taxon>
    </lineage>
</organism>
<reference evidence="2 3" key="1">
    <citation type="submission" date="2019-07" db="EMBL/GenBank/DDBJ databases">
        <title>Quadrisphaera sp. strain DD2A genome sequencing and assembly.</title>
        <authorList>
            <person name="Kim I."/>
        </authorList>
    </citation>
    <scope>NUCLEOTIDE SEQUENCE [LARGE SCALE GENOMIC DNA]</scope>
    <source>
        <strain evidence="2 3">DD2A</strain>
    </source>
</reference>
<dbReference type="EMBL" id="VKAC01000002">
    <property type="protein sequence ID" value="TXR57402.1"/>
    <property type="molecule type" value="Genomic_DNA"/>
</dbReference>
<evidence type="ECO:0000313" key="2">
    <source>
        <dbReference type="EMBL" id="TXR57402.1"/>
    </source>
</evidence>
<evidence type="ECO:0000256" key="1">
    <source>
        <dbReference type="SAM" id="MobiDB-lite"/>
    </source>
</evidence>
<protein>
    <recommendedName>
        <fullName evidence="4">Tfp pilus assembly protein PilO</fullName>
    </recommendedName>
</protein>
<sequence>MSIKSPRTWVVGGVLLALVLSVLGWQLVAAPQRAAADAARDQVVSARAVEQTQRVRLAQLTADSAQLETHRADLATARTSIPVALDLPALTRRLTVTATVAGVTLMGVEPSAPTSTATAAGTAPAATSEPATTASDAATTAPAAATAATAAPASGLQAVPLRITVIGSFDGAEQFLRQLQNDDAPSLLVAGLSVTGQDPADASGAKPRTVNGDVQLVVDARAFVLPSTAS</sequence>
<name>A0A5C8ZHN9_9ACTN</name>
<proteinExistence type="predicted"/>
<dbReference type="Proteomes" id="UP000321234">
    <property type="component" value="Unassembled WGS sequence"/>
</dbReference>
<evidence type="ECO:0008006" key="4">
    <source>
        <dbReference type="Google" id="ProtNLM"/>
    </source>
</evidence>
<dbReference type="AlphaFoldDB" id="A0A5C8ZHN9"/>
<gene>
    <name evidence="2" type="ORF">FMM08_03885</name>
</gene>
<comment type="caution">
    <text evidence="2">The sequence shown here is derived from an EMBL/GenBank/DDBJ whole genome shotgun (WGS) entry which is preliminary data.</text>
</comment>
<accession>A0A5C8ZHN9</accession>